<evidence type="ECO:0000259" key="5">
    <source>
        <dbReference type="Pfam" id="PF00389"/>
    </source>
</evidence>
<dbReference type="Proteomes" id="UP000185999">
    <property type="component" value="Unassembled WGS sequence"/>
</dbReference>
<dbReference type="InterPro" id="IPR006140">
    <property type="entry name" value="D-isomer_DH_NAD-bd"/>
</dbReference>
<dbReference type="OrthoDB" id="9805416at2"/>
<comment type="similarity">
    <text evidence="1 4">Belongs to the D-isomer specific 2-hydroxyacid dehydrogenase family.</text>
</comment>
<evidence type="ECO:0000313" key="7">
    <source>
        <dbReference type="EMBL" id="SIS53343.1"/>
    </source>
</evidence>
<evidence type="ECO:0000256" key="2">
    <source>
        <dbReference type="ARBA" id="ARBA00023002"/>
    </source>
</evidence>
<evidence type="ECO:0000259" key="6">
    <source>
        <dbReference type="Pfam" id="PF02826"/>
    </source>
</evidence>
<dbReference type="EMBL" id="FTOE01000002">
    <property type="protein sequence ID" value="SIS53343.1"/>
    <property type="molecule type" value="Genomic_DNA"/>
</dbReference>
<dbReference type="Gene3D" id="3.40.50.720">
    <property type="entry name" value="NAD(P)-binding Rossmann-like Domain"/>
    <property type="match status" value="2"/>
</dbReference>
<sequence length="315" mass="34446">MKAVFLDTESLDDLDLTTLEQLFRQFTTFKETASEQVAERIQTADVVIVNKVQLTQEVINNSPQLKLICVIATGTNNVDLDAARAKGIMVYNCQAYGIPSVVQHTFSLILALHTNLLNYDRAVRAGSWQKASQFCLLDYPIRELSGRKIGIIGYGNLGQGVAKIAEAFGMEVLIASRSDTDQRDGRLPLDELLPQIDVLSIHCPLTEETHNLIDASKLALMKKQAVLVNVARGGVVDETALADALRSGALAGAATDVLTEEPPRHGNPLLLPDIPNLIVTPHSAWGSKEARQRIINQTVENIISFSSSKDLRRVV</sequence>
<dbReference type="GO" id="GO:0051287">
    <property type="term" value="F:NAD binding"/>
    <property type="evidence" value="ECO:0007669"/>
    <property type="project" value="InterPro"/>
</dbReference>
<dbReference type="AlphaFoldDB" id="A0A1N7JVH3"/>
<gene>
    <name evidence="7" type="ORF">SAMN05421760_10233</name>
</gene>
<feature type="domain" description="D-isomer specific 2-hydroxyacid dehydrogenase catalytic" evidence="5">
    <location>
        <begin position="10"/>
        <end position="315"/>
    </location>
</feature>
<protein>
    <submittedName>
        <fullName evidence="7">Glycerate dehydrogenase</fullName>
    </submittedName>
</protein>
<dbReference type="SUPFAM" id="SSF51735">
    <property type="entry name" value="NAD(P)-binding Rossmann-fold domains"/>
    <property type="match status" value="1"/>
</dbReference>
<dbReference type="Pfam" id="PF02826">
    <property type="entry name" value="2-Hacid_dh_C"/>
    <property type="match status" value="1"/>
</dbReference>
<dbReference type="InterPro" id="IPR036291">
    <property type="entry name" value="NAD(P)-bd_dom_sf"/>
</dbReference>
<keyword evidence="3" id="KW-0520">NAD</keyword>
<accession>A0A1N7JVH3</accession>
<dbReference type="Pfam" id="PF00389">
    <property type="entry name" value="2-Hacid_dh"/>
    <property type="match status" value="1"/>
</dbReference>
<dbReference type="FunFam" id="3.40.50.720:FF:000203">
    <property type="entry name" value="D-3-phosphoglycerate dehydrogenase (SerA)"/>
    <property type="match status" value="1"/>
</dbReference>
<dbReference type="RefSeq" id="WP_054340884.1">
    <property type="nucleotide sequence ID" value="NZ_FTOE01000002.1"/>
</dbReference>
<evidence type="ECO:0000256" key="1">
    <source>
        <dbReference type="ARBA" id="ARBA00005854"/>
    </source>
</evidence>
<evidence type="ECO:0000256" key="4">
    <source>
        <dbReference type="RuleBase" id="RU003719"/>
    </source>
</evidence>
<dbReference type="GO" id="GO:0016616">
    <property type="term" value="F:oxidoreductase activity, acting on the CH-OH group of donors, NAD or NADP as acceptor"/>
    <property type="evidence" value="ECO:0007669"/>
    <property type="project" value="InterPro"/>
</dbReference>
<keyword evidence="8" id="KW-1185">Reference proteome</keyword>
<dbReference type="SUPFAM" id="SSF52283">
    <property type="entry name" value="Formate/glycerate dehydrogenase catalytic domain-like"/>
    <property type="match status" value="1"/>
</dbReference>
<dbReference type="STRING" id="619304.SAMN05421760_10233"/>
<dbReference type="NCBIfam" id="NF005069">
    <property type="entry name" value="PRK06487.1"/>
    <property type="match status" value="1"/>
</dbReference>
<evidence type="ECO:0000256" key="3">
    <source>
        <dbReference type="ARBA" id="ARBA00023027"/>
    </source>
</evidence>
<evidence type="ECO:0000313" key="8">
    <source>
        <dbReference type="Proteomes" id="UP000185999"/>
    </source>
</evidence>
<dbReference type="CDD" id="cd12162">
    <property type="entry name" value="2-Hacid_dh_4"/>
    <property type="match status" value="1"/>
</dbReference>
<proteinExistence type="inferred from homology"/>
<feature type="domain" description="D-isomer specific 2-hydroxyacid dehydrogenase NAD-binding" evidence="6">
    <location>
        <begin position="106"/>
        <end position="284"/>
    </location>
</feature>
<dbReference type="InterPro" id="IPR050418">
    <property type="entry name" value="D-iso_2-hydroxyacid_DH_PdxB"/>
</dbReference>
<dbReference type="PANTHER" id="PTHR43761">
    <property type="entry name" value="D-ISOMER SPECIFIC 2-HYDROXYACID DEHYDROGENASE FAMILY PROTEIN (AFU_ORTHOLOGUE AFUA_1G13630)"/>
    <property type="match status" value="1"/>
</dbReference>
<dbReference type="PANTHER" id="PTHR43761:SF1">
    <property type="entry name" value="D-ISOMER SPECIFIC 2-HYDROXYACID DEHYDROGENASE CATALYTIC DOMAIN-CONTAINING PROTEIN-RELATED"/>
    <property type="match status" value="1"/>
</dbReference>
<reference evidence="8" key="1">
    <citation type="submission" date="2017-01" db="EMBL/GenBank/DDBJ databases">
        <authorList>
            <person name="Varghese N."/>
            <person name="Submissions S."/>
        </authorList>
    </citation>
    <scope>NUCLEOTIDE SEQUENCE [LARGE SCALE GENOMIC DNA]</scope>
    <source>
        <strain evidence="8">DSM 22306</strain>
    </source>
</reference>
<name>A0A1N7JVH3_9GAMM</name>
<dbReference type="InterPro" id="IPR006139">
    <property type="entry name" value="D-isomer_2_OHA_DH_cat_dom"/>
</dbReference>
<keyword evidence="2 4" id="KW-0560">Oxidoreductase</keyword>
<organism evidence="7 8">
    <name type="scientific">Neptunomonas antarctica</name>
    <dbReference type="NCBI Taxonomy" id="619304"/>
    <lineage>
        <taxon>Bacteria</taxon>
        <taxon>Pseudomonadati</taxon>
        <taxon>Pseudomonadota</taxon>
        <taxon>Gammaproteobacteria</taxon>
        <taxon>Oceanospirillales</taxon>
        <taxon>Oceanospirillaceae</taxon>
        <taxon>Neptunomonas</taxon>
    </lineage>
</organism>